<accession>A0A4Q7KMQ9</accession>
<sequence length="114" mass="11750">MATVLLTTLTGIGSQPIPHTGMRVPIAAPAVPKPAPVVRPAPGAVPAPPAAAPARPVVEPPRPAPVKAVAQPRTVNAVTRTVVKQIDAATAFARKVTADSMRHPAVQFALRRAR</sequence>
<dbReference type="EMBL" id="SGWQ01000005">
    <property type="protein sequence ID" value="RZS37577.1"/>
    <property type="molecule type" value="Genomic_DNA"/>
</dbReference>
<comment type="caution">
    <text evidence="2">The sequence shown here is derived from an EMBL/GenBank/DDBJ whole genome shotgun (WGS) entry which is preliminary data.</text>
</comment>
<proteinExistence type="predicted"/>
<dbReference type="Proteomes" id="UP000294257">
    <property type="component" value="Unassembled WGS sequence"/>
</dbReference>
<protein>
    <submittedName>
        <fullName evidence="2">Uncharacterized protein</fullName>
    </submittedName>
</protein>
<evidence type="ECO:0000256" key="1">
    <source>
        <dbReference type="SAM" id="MobiDB-lite"/>
    </source>
</evidence>
<keyword evidence="3" id="KW-1185">Reference proteome</keyword>
<organism evidence="2 3">
    <name type="scientific">Herbihabitans rhizosphaerae</name>
    <dbReference type="NCBI Taxonomy" id="1872711"/>
    <lineage>
        <taxon>Bacteria</taxon>
        <taxon>Bacillati</taxon>
        <taxon>Actinomycetota</taxon>
        <taxon>Actinomycetes</taxon>
        <taxon>Pseudonocardiales</taxon>
        <taxon>Pseudonocardiaceae</taxon>
        <taxon>Herbihabitans</taxon>
    </lineage>
</organism>
<gene>
    <name evidence="2" type="ORF">EV193_105135</name>
</gene>
<reference evidence="2 3" key="1">
    <citation type="submission" date="2019-02" db="EMBL/GenBank/DDBJ databases">
        <title>Genomic Encyclopedia of Type Strains, Phase IV (KMG-IV): sequencing the most valuable type-strain genomes for metagenomic binning, comparative biology and taxonomic classification.</title>
        <authorList>
            <person name="Goeker M."/>
        </authorList>
    </citation>
    <scope>NUCLEOTIDE SEQUENCE [LARGE SCALE GENOMIC DNA]</scope>
    <source>
        <strain evidence="2 3">DSM 101727</strain>
    </source>
</reference>
<feature type="region of interest" description="Disordered" evidence="1">
    <location>
        <begin position="44"/>
        <end position="66"/>
    </location>
</feature>
<evidence type="ECO:0000313" key="3">
    <source>
        <dbReference type="Proteomes" id="UP000294257"/>
    </source>
</evidence>
<evidence type="ECO:0000313" key="2">
    <source>
        <dbReference type="EMBL" id="RZS37577.1"/>
    </source>
</evidence>
<name>A0A4Q7KMQ9_9PSEU</name>
<dbReference type="AlphaFoldDB" id="A0A4Q7KMQ9"/>